<keyword evidence="1 2" id="KW-0597">Phosphoprotein</keyword>
<organism evidence="4 5">
    <name type="scientific">Bermanella marisrubri</name>
    <dbReference type="NCBI Taxonomy" id="207949"/>
    <lineage>
        <taxon>Bacteria</taxon>
        <taxon>Pseudomonadati</taxon>
        <taxon>Pseudomonadota</taxon>
        <taxon>Gammaproteobacteria</taxon>
        <taxon>Oceanospirillales</taxon>
        <taxon>Oceanospirillaceae</taxon>
        <taxon>Bermanella</taxon>
    </lineage>
</organism>
<evidence type="ECO:0000256" key="1">
    <source>
        <dbReference type="ARBA" id="ARBA00022553"/>
    </source>
</evidence>
<dbReference type="STRING" id="207949.RED65_08434"/>
<dbReference type="InterPro" id="IPR050595">
    <property type="entry name" value="Bact_response_regulator"/>
</dbReference>
<feature type="modified residue" description="4-aspartylphosphate" evidence="2">
    <location>
        <position position="70"/>
    </location>
</feature>
<dbReference type="GO" id="GO:0000160">
    <property type="term" value="P:phosphorelay signal transduction system"/>
    <property type="evidence" value="ECO:0007669"/>
    <property type="project" value="InterPro"/>
</dbReference>
<evidence type="ECO:0000259" key="3">
    <source>
        <dbReference type="PROSITE" id="PS50110"/>
    </source>
</evidence>
<dbReference type="Gene3D" id="3.40.50.2300">
    <property type="match status" value="1"/>
</dbReference>
<sequence>MSTHSSSSQAADNKQASLNKTALVVDDSKLARYVLREMLLEHQIKVETAESAEEALGILSALKPDVIFMDHMMPGMDGFQAVQVIKSDPSTAKIPIMMYTSKDEGVYINQARALGAVGVLPKKLKPVQLEKVLRQLSLIPQKVSQTESDSASAALAKQEASRAAEQQAHIIANTQHSLDELARSASEDLEKDSMRKLFRQLFIEQRDTIKQDLHSLLREMVSQLEPTVRDLSSRNVFWHKIVLATLLFVAAAFVFFDSGEQPQDNFEPLKAVIDKQSKAISDLKDAVASTSVQNLEPNNSESLVDIRTLEWALNQNNQVGYQQTLNSPAYQNYLSEMVAQLSDQGFQGSLVIKFHDGNFCERSNAGTPSLLDSTESVLQCDTSPEYAIGQSVEFKQLDDFVRRLDDQYVAIYLSAIEMGTQYTLEDYPVPSANVTSKEWNRIAAKNRRLEYELIP</sequence>
<dbReference type="Pfam" id="PF00072">
    <property type="entry name" value="Response_reg"/>
    <property type="match status" value="1"/>
</dbReference>
<dbReference type="SUPFAM" id="SSF52172">
    <property type="entry name" value="CheY-like"/>
    <property type="match status" value="1"/>
</dbReference>
<evidence type="ECO:0000256" key="2">
    <source>
        <dbReference type="PROSITE-ProRule" id="PRU00169"/>
    </source>
</evidence>
<dbReference type="SMART" id="SM00448">
    <property type="entry name" value="REC"/>
    <property type="match status" value="1"/>
</dbReference>
<comment type="caution">
    <text evidence="4">The sequence shown here is derived from an EMBL/GenBank/DDBJ whole genome shotgun (WGS) entry which is preliminary data.</text>
</comment>
<dbReference type="InterPro" id="IPR001789">
    <property type="entry name" value="Sig_transdc_resp-reg_receiver"/>
</dbReference>
<feature type="domain" description="Response regulatory" evidence="3">
    <location>
        <begin position="21"/>
        <end position="137"/>
    </location>
</feature>
<dbReference type="PROSITE" id="PS50110">
    <property type="entry name" value="RESPONSE_REGULATORY"/>
    <property type="match status" value="1"/>
</dbReference>
<name>Q1MZ64_9GAMM</name>
<accession>Q1MZ64</accession>
<dbReference type="PANTHER" id="PTHR44591">
    <property type="entry name" value="STRESS RESPONSE REGULATOR PROTEIN 1"/>
    <property type="match status" value="1"/>
</dbReference>
<reference evidence="4 5" key="1">
    <citation type="submission" date="2006-03" db="EMBL/GenBank/DDBJ databases">
        <authorList>
            <person name="Pinhassi J."/>
            <person name="Pedros-Alio C."/>
            <person name="Ferriera S."/>
            <person name="Johnson J."/>
            <person name="Kravitz S."/>
            <person name="Halpern A."/>
            <person name="Remington K."/>
            <person name="Beeson K."/>
            <person name="Tran B."/>
            <person name="Rogers Y.-H."/>
            <person name="Friedman R."/>
            <person name="Venter J.C."/>
        </authorList>
    </citation>
    <scope>NUCLEOTIDE SEQUENCE [LARGE SCALE GENOMIC DNA]</scope>
    <source>
        <strain evidence="4 5">RED65</strain>
    </source>
</reference>
<dbReference type="PANTHER" id="PTHR44591:SF3">
    <property type="entry name" value="RESPONSE REGULATORY DOMAIN-CONTAINING PROTEIN"/>
    <property type="match status" value="1"/>
</dbReference>
<protein>
    <submittedName>
        <fullName evidence="4">CheY-like receiver protein</fullName>
    </submittedName>
</protein>
<proteinExistence type="predicted"/>
<dbReference type="AlphaFoldDB" id="Q1MZ64"/>
<evidence type="ECO:0000313" key="5">
    <source>
        <dbReference type="Proteomes" id="UP000004263"/>
    </source>
</evidence>
<dbReference type="EMBL" id="AAQH01000020">
    <property type="protein sequence ID" value="EAT11269.1"/>
    <property type="molecule type" value="Genomic_DNA"/>
</dbReference>
<dbReference type="Proteomes" id="UP000004263">
    <property type="component" value="Unassembled WGS sequence"/>
</dbReference>
<evidence type="ECO:0000313" key="4">
    <source>
        <dbReference type="EMBL" id="EAT11269.1"/>
    </source>
</evidence>
<dbReference type="HOGENOM" id="CLU_599588_0_0_6"/>
<dbReference type="InterPro" id="IPR011006">
    <property type="entry name" value="CheY-like_superfamily"/>
</dbReference>
<gene>
    <name evidence="4" type="ORF">RED65_08434</name>
</gene>
<keyword evidence="5" id="KW-1185">Reference proteome</keyword>
<dbReference type="CDD" id="cd00156">
    <property type="entry name" value="REC"/>
    <property type="match status" value="1"/>
</dbReference>
<dbReference type="RefSeq" id="WP_007019236.1">
    <property type="nucleotide sequence ID" value="NZ_CH724122.1"/>
</dbReference>